<comment type="caution">
    <text evidence="11">The sequence shown here is derived from an EMBL/GenBank/DDBJ whole genome shotgun (WGS) entry which is preliminary data.</text>
</comment>
<keyword evidence="2" id="KW-0813">Transport</keyword>
<dbReference type="PANTHER" id="PTHR30598:SF3">
    <property type="entry name" value="RESPIRATORY NITRATE REDUCTASE 1 GAMMA CHAIN"/>
    <property type="match status" value="1"/>
</dbReference>
<dbReference type="PANTHER" id="PTHR30598">
    <property type="entry name" value="NITRATE REDUCTASE PRIVATE CHAPERONE, REDOX ENZYME MATURATION PROTEIN REMP FAMILY"/>
    <property type="match status" value="1"/>
</dbReference>
<feature type="transmembrane region" description="Helical" evidence="9">
    <location>
        <begin position="123"/>
        <end position="143"/>
    </location>
</feature>
<dbReference type="GO" id="GO:0020037">
    <property type="term" value="F:heme binding"/>
    <property type="evidence" value="ECO:0007669"/>
    <property type="project" value="TreeGrafter"/>
</dbReference>
<evidence type="ECO:0000313" key="11">
    <source>
        <dbReference type="EMBL" id="OAQ21326.1"/>
    </source>
</evidence>
<dbReference type="InterPro" id="IPR047660">
    <property type="entry name" value="DsrM"/>
</dbReference>
<evidence type="ECO:0000256" key="4">
    <source>
        <dbReference type="ARBA" id="ARBA00022692"/>
    </source>
</evidence>
<dbReference type="NCBIfam" id="NF038037">
    <property type="entry name" value="cytob_DsrM"/>
    <property type="match status" value="1"/>
</dbReference>
<evidence type="ECO:0000313" key="12">
    <source>
        <dbReference type="Proteomes" id="UP000078390"/>
    </source>
</evidence>
<protein>
    <submittedName>
        <fullName evidence="11">Sulfite reduction-associated complex DsrMKJOP protein DsrM</fullName>
    </submittedName>
</protein>
<dbReference type="InterPro" id="IPR051936">
    <property type="entry name" value="Heme-iron_electron_transfer"/>
</dbReference>
<keyword evidence="12" id="KW-1185">Reference proteome</keyword>
<evidence type="ECO:0000256" key="6">
    <source>
        <dbReference type="ARBA" id="ARBA00022989"/>
    </source>
</evidence>
<feature type="transmembrane region" description="Helical" evidence="9">
    <location>
        <begin position="163"/>
        <end position="187"/>
    </location>
</feature>
<dbReference type="STRING" id="999894.TDIS_0546"/>
<reference evidence="11 12" key="1">
    <citation type="submission" date="2016-04" db="EMBL/GenBank/DDBJ databases">
        <title>Genome analysis of Thermosulfurimonas dismutans, the first thermophilic sulfur-disproportionating bacterium of the phylum Thermodesulfobacteria.</title>
        <authorList>
            <person name="Mardanov A.V."/>
            <person name="Beletsky A.V."/>
            <person name="Kadnikov V.V."/>
            <person name="Slobodkin A.I."/>
            <person name="Ravin N.V."/>
        </authorList>
    </citation>
    <scope>NUCLEOTIDE SEQUENCE [LARGE SCALE GENOMIC DNA]</scope>
    <source>
        <strain evidence="11 12">S95</strain>
    </source>
</reference>
<dbReference type="GO" id="GO:0005886">
    <property type="term" value="C:plasma membrane"/>
    <property type="evidence" value="ECO:0007669"/>
    <property type="project" value="UniProtKB-SubCell"/>
</dbReference>
<feature type="transmembrane region" description="Helical" evidence="9">
    <location>
        <begin position="207"/>
        <end position="224"/>
    </location>
</feature>
<feature type="domain" description="NarG-like" evidence="10">
    <location>
        <begin position="120"/>
        <end position="277"/>
    </location>
</feature>
<dbReference type="GO" id="GO:0009055">
    <property type="term" value="F:electron transfer activity"/>
    <property type="evidence" value="ECO:0007669"/>
    <property type="project" value="TreeGrafter"/>
</dbReference>
<dbReference type="SUPFAM" id="SSF103501">
    <property type="entry name" value="Respiratory nitrate reductase 1 gamma chain"/>
    <property type="match status" value="1"/>
</dbReference>
<evidence type="ECO:0000256" key="3">
    <source>
        <dbReference type="ARBA" id="ARBA00022475"/>
    </source>
</evidence>
<dbReference type="AlphaFoldDB" id="A0A179D5K5"/>
<keyword evidence="4 9" id="KW-0812">Transmembrane</keyword>
<dbReference type="Gene3D" id="1.20.950.20">
    <property type="entry name" value="Transmembrane di-heme cytochromes, Chain C"/>
    <property type="match status" value="1"/>
</dbReference>
<dbReference type="PATRIC" id="fig|999894.6.peg.547"/>
<dbReference type="Proteomes" id="UP000078390">
    <property type="component" value="Unassembled WGS sequence"/>
</dbReference>
<dbReference type="Pfam" id="PF02665">
    <property type="entry name" value="Nitrate_red_gam"/>
    <property type="match status" value="1"/>
</dbReference>
<evidence type="ECO:0000259" key="10">
    <source>
        <dbReference type="Pfam" id="PF02665"/>
    </source>
</evidence>
<dbReference type="OrthoDB" id="9769404at2"/>
<evidence type="ECO:0000256" key="8">
    <source>
        <dbReference type="ARBA" id="ARBA00023136"/>
    </source>
</evidence>
<dbReference type="EMBL" id="LWLG01000002">
    <property type="protein sequence ID" value="OAQ21326.1"/>
    <property type="molecule type" value="Genomic_DNA"/>
</dbReference>
<keyword evidence="5" id="KW-0249">Electron transport</keyword>
<dbReference type="InterPro" id="IPR023234">
    <property type="entry name" value="NarG-like_domain"/>
</dbReference>
<evidence type="ECO:0000256" key="1">
    <source>
        <dbReference type="ARBA" id="ARBA00004651"/>
    </source>
</evidence>
<gene>
    <name evidence="11" type="ORF">TDIS_0546</name>
</gene>
<accession>A0A179D5K5</accession>
<comment type="subcellular location">
    <subcellularLocation>
        <location evidence="1">Cell membrane</location>
        <topology evidence="1">Multi-pass membrane protein</topology>
    </subcellularLocation>
</comment>
<feature type="transmembrane region" description="Helical" evidence="9">
    <location>
        <begin position="7"/>
        <end position="27"/>
    </location>
</feature>
<keyword evidence="3" id="KW-1003">Cell membrane</keyword>
<feature type="transmembrane region" description="Helical" evidence="9">
    <location>
        <begin position="33"/>
        <end position="51"/>
    </location>
</feature>
<name>A0A179D5K5_9BACT</name>
<dbReference type="InterPro" id="IPR036197">
    <property type="entry name" value="NarG-like_sf"/>
</dbReference>
<dbReference type="GO" id="GO:0019645">
    <property type="term" value="P:anaerobic electron transport chain"/>
    <property type="evidence" value="ECO:0007669"/>
    <property type="project" value="TreeGrafter"/>
</dbReference>
<evidence type="ECO:0000256" key="5">
    <source>
        <dbReference type="ARBA" id="ARBA00022982"/>
    </source>
</evidence>
<keyword evidence="8 9" id="KW-0472">Membrane</keyword>
<organism evidence="11 12">
    <name type="scientific">Thermosulfurimonas dismutans</name>
    <dbReference type="NCBI Taxonomy" id="999894"/>
    <lineage>
        <taxon>Bacteria</taxon>
        <taxon>Pseudomonadati</taxon>
        <taxon>Thermodesulfobacteriota</taxon>
        <taxon>Thermodesulfobacteria</taxon>
        <taxon>Thermodesulfobacteriales</taxon>
        <taxon>Thermodesulfobacteriaceae</taxon>
        <taxon>Thermosulfurimonas</taxon>
    </lineage>
</organism>
<evidence type="ECO:0000256" key="2">
    <source>
        <dbReference type="ARBA" id="ARBA00022448"/>
    </source>
</evidence>
<keyword evidence="6 9" id="KW-1133">Transmembrane helix</keyword>
<keyword evidence="7" id="KW-0560">Oxidoreductase</keyword>
<dbReference type="RefSeq" id="WP_068669056.1">
    <property type="nucleotide sequence ID" value="NZ_LWLG01000002.1"/>
</dbReference>
<sequence>MNVVAALIAVIGMVILVWLGVGVLKLYTLFGVVIPYAAFLTFLIGLVYRMVNWAKSPVPFKITTTCGQQKSLPWIRHSRLESPATNFEVFLRMALEVLAFRSLFRNLRADLRGRKLYYGSSKWLWLGAILFHWSFFIILVRHLRLFSYPVPGPIDLLDKVDSFFHIGLPHLYLTDVAILAGLTFLLLRRLVDAKVNYISHASDYFPLFLIFGLVISGMLMRYFFRVDITSVKELTMGLVTLHPKVPTGIGLIFYVHVFFISVLVAYFPFSKLVHMVGVFFSPTRNLPNDNRRVRHINPWWENVPPKFLTYCEWQEKFKEQLESAGQPIDEDCYKEKKES</sequence>
<dbReference type="GO" id="GO:0008940">
    <property type="term" value="F:nitrate reductase activity"/>
    <property type="evidence" value="ECO:0007669"/>
    <property type="project" value="TreeGrafter"/>
</dbReference>
<evidence type="ECO:0000256" key="7">
    <source>
        <dbReference type="ARBA" id="ARBA00023002"/>
    </source>
</evidence>
<proteinExistence type="predicted"/>
<feature type="transmembrane region" description="Helical" evidence="9">
    <location>
        <begin position="244"/>
        <end position="267"/>
    </location>
</feature>
<evidence type="ECO:0000256" key="9">
    <source>
        <dbReference type="SAM" id="Phobius"/>
    </source>
</evidence>